<feature type="compositionally biased region" description="Polar residues" evidence="1">
    <location>
        <begin position="49"/>
        <end position="59"/>
    </location>
</feature>
<evidence type="ECO:0000313" key="3">
    <source>
        <dbReference type="Proteomes" id="UP000243975"/>
    </source>
</evidence>
<keyword evidence="3" id="KW-1185">Reference proteome</keyword>
<feature type="compositionally biased region" description="Basic and acidic residues" evidence="1">
    <location>
        <begin position="71"/>
        <end position="80"/>
    </location>
</feature>
<dbReference type="AlphaFoldDB" id="A0A124SEI0"/>
<evidence type="ECO:0000256" key="1">
    <source>
        <dbReference type="SAM" id="MobiDB-lite"/>
    </source>
</evidence>
<dbReference type="OMA" id="AHPSGHK"/>
<gene>
    <name evidence="2" type="ORF">Ccrd_021596</name>
</gene>
<organism evidence="2 3">
    <name type="scientific">Cynara cardunculus var. scolymus</name>
    <name type="common">Globe artichoke</name>
    <name type="synonym">Cynara scolymus</name>
    <dbReference type="NCBI Taxonomy" id="59895"/>
    <lineage>
        <taxon>Eukaryota</taxon>
        <taxon>Viridiplantae</taxon>
        <taxon>Streptophyta</taxon>
        <taxon>Embryophyta</taxon>
        <taxon>Tracheophyta</taxon>
        <taxon>Spermatophyta</taxon>
        <taxon>Magnoliopsida</taxon>
        <taxon>eudicotyledons</taxon>
        <taxon>Gunneridae</taxon>
        <taxon>Pentapetalae</taxon>
        <taxon>asterids</taxon>
        <taxon>campanulids</taxon>
        <taxon>Asterales</taxon>
        <taxon>Asteraceae</taxon>
        <taxon>Carduoideae</taxon>
        <taxon>Cardueae</taxon>
        <taxon>Carduinae</taxon>
        <taxon>Cynara</taxon>
    </lineage>
</organism>
<evidence type="ECO:0000313" key="2">
    <source>
        <dbReference type="EMBL" id="KVI00152.1"/>
    </source>
</evidence>
<dbReference type="Proteomes" id="UP000243975">
    <property type="component" value="Unassembled WGS sequence"/>
</dbReference>
<feature type="region of interest" description="Disordered" evidence="1">
    <location>
        <begin position="31"/>
        <end position="80"/>
    </location>
</feature>
<dbReference type="Gramene" id="KVI00152">
    <property type="protein sequence ID" value="KVI00152"/>
    <property type="gene ID" value="Ccrd_021596"/>
</dbReference>
<sequence length="80" mass="8444">MVERLVAATYSRIPANFPTSFSSTVRDISGHGTADSNGSRIPSAIITGTHPNATASTSRGLHGAHPSGHKQKTDRTISDW</sequence>
<dbReference type="EMBL" id="LEKV01003398">
    <property type="protein sequence ID" value="KVI00152.1"/>
    <property type="molecule type" value="Genomic_DNA"/>
</dbReference>
<name>A0A124SEI0_CYNCS</name>
<proteinExistence type="predicted"/>
<comment type="caution">
    <text evidence="2">The sequence shown here is derived from an EMBL/GenBank/DDBJ whole genome shotgun (WGS) entry which is preliminary data.</text>
</comment>
<accession>A0A124SEI0</accession>
<protein>
    <submittedName>
        <fullName evidence="2">Uncharacterized protein</fullName>
    </submittedName>
</protein>
<reference evidence="2 3" key="1">
    <citation type="journal article" date="2016" name="Sci. Rep.">
        <title>The genome sequence of the outbreeding globe artichoke constructed de novo incorporating a phase-aware low-pass sequencing strategy of F1 progeny.</title>
        <authorList>
            <person name="Scaglione D."/>
            <person name="Reyes-Chin-Wo S."/>
            <person name="Acquadro A."/>
            <person name="Froenicke L."/>
            <person name="Portis E."/>
            <person name="Beitel C."/>
            <person name="Tirone M."/>
            <person name="Mauro R."/>
            <person name="Lo Monaco A."/>
            <person name="Mauromicale G."/>
            <person name="Faccioli P."/>
            <person name="Cattivelli L."/>
            <person name="Rieseberg L."/>
            <person name="Michelmore R."/>
            <person name="Lanteri S."/>
        </authorList>
    </citation>
    <scope>NUCLEOTIDE SEQUENCE [LARGE SCALE GENOMIC DNA]</scope>
    <source>
        <strain evidence="2">2C</strain>
    </source>
</reference>